<comment type="caution">
    <text evidence="2">The sequence shown here is derived from an EMBL/GenBank/DDBJ whole genome shotgun (WGS) entry which is preliminary data.</text>
</comment>
<reference evidence="2 3" key="1">
    <citation type="submission" date="2016-07" db="EMBL/GenBank/DDBJ databases">
        <title>Pervasive Adenine N6-methylation of Active Genes in Fungi.</title>
        <authorList>
            <consortium name="DOE Joint Genome Institute"/>
            <person name="Mondo S.J."/>
            <person name="Dannebaum R.O."/>
            <person name="Kuo R.C."/>
            <person name="Labutti K."/>
            <person name="Haridas S."/>
            <person name="Kuo A."/>
            <person name="Salamov A."/>
            <person name="Ahrendt S.R."/>
            <person name="Lipzen A."/>
            <person name="Sullivan W."/>
            <person name="Andreopoulos W.B."/>
            <person name="Clum A."/>
            <person name="Lindquist E."/>
            <person name="Daum C."/>
            <person name="Ramamoorthy G.K."/>
            <person name="Gryganskyi A."/>
            <person name="Culley D."/>
            <person name="Magnuson J.K."/>
            <person name="James T.Y."/>
            <person name="O'Malley M.A."/>
            <person name="Stajich J.E."/>
            <person name="Spatafora J.W."/>
            <person name="Visel A."/>
            <person name="Grigoriev I.V."/>
        </authorList>
    </citation>
    <scope>NUCLEOTIDE SEQUENCE [LARGE SCALE GENOMIC DNA]</scope>
    <source>
        <strain evidence="2 3">CBS 115471</strain>
    </source>
</reference>
<evidence type="ECO:0000313" key="2">
    <source>
        <dbReference type="EMBL" id="ORY07144.1"/>
    </source>
</evidence>
<dbReference type="PANTHER" id="PTHR38166:SF1">
    <property type="entry name" value="C2H2-TYPE DOMAIN-CONTAINING PROTEIN"/>
    <property type="match status" value="1"/>
</dbReference>
<feature type="region of interest" description="Disordered" evidence="1">
    <location>
        <begin position="82"/>
        <end position="110"/>
    </location>
</feature>
<gene>
    <name evidence="2" type="ORF">BCR34DRAFT_28542</name>
</gene>
<feature type="compositionally biased region" description="Basic and acidic residues" evidence="1">
    <location>
        <begin position="197"/>
        <end position="209"/>
    </location>
</feature>
<dbReference type="AlphaFoldDB" id="A0A1Y1ZAL9"/>
<protein>
    <recommendedName>
        <fullName evidence="4">C2H2-type domain-containing protein</fullName>
    </recommendedName>
</protein>
<feature type="region of interest" description="Disordered" evidence="1">
    <location>
        <begin position="474"/>
        <end position="496"/>
    </location>
</feature>
<evidence type="ECO:0000313" key="3">
    <source>
        <dbReference type="Proteomes" id="UP000193144"/>
    </source>
</evidence>
<feature type="compositionally biased region" description="Basic and acidic residues" evidence="1">
    <location>
        <begin position="231"/>
        <end position="240"/>
    </location>
</feature>
<accession>A0A1Y1ZAL9</accession>
<dbReference type="EMBL" id="MCFA01000111">
    <property type="protein sequence ID" value="ORY07144.1"/>
    <property type="molecule type" value="Genomic_DNA"/>
</dbReference>
<feature type="compositionally biased region" description="Basic and acidic residues" evidence="1">
    <location>
        <begin position="91"/>
        <end position="100"/>
    </location>
</feature>
<name>A0A1Y1ZAL9_9PLEO</name>
<feature type="region of interest" description="Disordered" evidence="1">
    <location>
        <begin position="195"/>
        <end position="274"/>
    </location>
</feature>
<keyword evidence="3" id="KW-1185">Reference proteome</keyword>
<evidence type="ECO:0000256" key="1">
    <source>
        <dbReference type="SAM" id="MobiDB-lite"/>
    </source>
</evidence>
<dbReference type="PANTHER" id="PTHR38166">
    <property type="entry name" value="C2H2-TYPE DOMAIN-CONTAINING PROTEIN-RELATED"/>
    <property type="match status" value="1"/>
</dbReference>
<feature type="compositionally biased region" description="Polar residues" evidence="1">
    <location>
        <begin position="210"/>
        <end position="224"/>
    </location>
</feature>
<dbReference type="OrthoDB" id="4738706at2759"/>
<sequence>MPCTVEQYDLGFDVWFCCQCLDGPMDWRINAACNCCDHGRCAKVGTEINTSSPPTGHPFDLAESNPQWRKTAHSTLLGQAASFASRGKKSPVREALDHSTSHQSKSQSKGLARFDHGFSPKCVSPQSDTSDLSTEDSPSDTSSIWDGEREMGGDSDCFSPTGAPSSITGQSLDTSINCVVACLLEDLLRATNQCGQEDTKDTKDGDADSRNQTSGSSSRDQISYSKKRVRHDGDLRRTNNSDDQDQDENDRRKQRKSVKHNADTPSSRRRRLACPYFKRNPHKYRCHSESCRGPGWPDFSHVREHLKKHHHFIECDRCFEVFVSEDKLSAHRSELPWCRGLDARDHPPPEGINFRMLASLKGRKGPASRSQEDLWRESYPLLFGNAVKIPSPYYEDDDHEHANAQENRDSYRRELVNDLKTHLPRELWEQRLHSYIRSMLESEKEAIEDLYRQTYFTDDIQPTLEKLLSSWKPKRGMRNTQDPVRRATEPSHQPPLLVLPTAPEVTDYPAPTVLGALPPELREDELLELAGNTKELPTYFTAEKNERERPVGRSTGFVNEMDLPIMRGACDELAAWHPQLHDPMEKAEKQVTHLGRTIRITDVSETFHAAARDSEQLEEEFSNGPANSTFCSSNLGFEVPQPSAANHQLYDFLELGSMYDLNGFGSR</sequence>
<evidence type="ECO:0008006" key="4">
    <source>
        <dbReference type="Google" id="ProtNLM"/>
    </source>
</evidence>
<organism evidence="2 3">
    <name type="scientific">Clohesyomyces aquaticus</name>
    <dbReference type="NCBI Taxonomy" id="1231657"/>
    <lineage>
        <taxon>Eukaryota</taxon>
        <taxon>Fungi</taxon>
        <taxon>Dikarya</taxon>
        <taxon>Ascomycota</taxon>
        <taxon>Pezizomycotina</taxon>
        <taxon>Dothideomycetes</taxon>
        <taxon>Pleosporomycetidae</taxon>
        <taxon>Pleosporales</taxon>
        <taxon>Lindgomycetaceae</taxon>
        <taxon>Clohesyomyces</taxon>
    </lineage>
</organism>
<proteinExistence type="predicted"/>
<feature type="region of interest" description="Disordered" evidence="1">
    <location>
        <begin position="122"/>
        <end position="170"/>
    </location>
</feature>
<dbReference type="Proteomes" id="UP000193144">
    <property type="component" value="Unassembled WGS sequence"/>
</dbReference>